<feature type="compositionally biased region" description="Basic and acidic residues" evidence="1">
    <location>
        <begin position="265"/>
        <end position="276"/>
    </location>
</feature>
<protein>
    <recommendedName>
        <fullName evidence="4">NKAP domain containing 1</fullName>
    </recommendedName>
</protein>
<keyword evidence="3" id="KW-1185">Reference proteome</keyword>
<dbReference type="PANTHER" id="PTHR46940:SF1">
    <property type="entry name" value="NKAP DOMAIN CONTAINING 1"/>
    <property type="match status" value="1"/>
</dbReference>
<evidence type="ECO:0000313" key="3">
    <source>
        <dbReference type="Proteomes" id="UP000233556"/>
    </source>
</evidence>
<feature type="compositionally biased region" description="Basic residues" evidence="1">
    <location>
        <begin position="153"/>
        <end position="181"/>
    </location>
</feature>
<reference evidence="3" key="1">
    <citation type="submission" date="2017-11" db="EMBL/GenBank/DDBJ databases">
        <authorList>
            <person name="Lima N.C."/>
            <person name="Parody-Merino A.M."/>
            <person name="Battley P.F."/>
            <person name="Fidler A.E."/>
            <person name="Prosdocimi F."/>
        </authorList>
    </citation>
    <scope>NUCLEOTIDE SEQUENCE [LARGE SCALE GENOMIC DNA]</scope>
</reference>
<feature type="compositionally biased region" description="Basic residues" evidence="1">
    <location>
        <begin position="253"/>
        <end position="264"/>
    </location>
</feature>
<dbReference type="EMBL" id="KZ505872">
    <property type="protein sequence ID" value="PKU43767.1"/>
    <property type="molecule type" value="Genomic_DNA"/>
</dbReference>
<dbReference type="OrthoDB" id="10055694at2759"/>
<dbReference type="AlphaFoldDB" id="A0A2I0UCI0"/>
<proteinExistence type="predicted"/>
<evidence type="ECO:0000313" key="2">
    <source>
        <dbReference type="EMBL" id="PKU43767.1"/>
    </source>
</evidence>
<feature type="compositionally biased region" description="Acidic residues" evidence="1">
    <location>
        <begin position="123"/>
        <end position="133"/>
    </location>
</feature>
<name>A0A2I0UCI0_LIMLA</name>
<reference evidence="3" key="2">
    <citation type="submission" date="2017-12" db="EMBL/GenBank/DDBJ databases">
        <title>Genome sequence of the Bar-tailed Godwit (Limosa lapponica baueri).</title>
        <authorList>
            <person name="Lima N.C.B."/>
            <person name="Parody-Merino A.M."/>
            <person name="Battley P.F."/>
            <person name="Fidler A.E."/>
            <person name="Prosdocimi F."/>
        </authorList>
    </citation>
    <scope>NUCLEOTIDE SEQUENCE [LARGE SCALE GENOMIC DNA]</scope>
</reference>
<feature type="region of interest" description="Disordered" evidence="1">
    <location>
        <begin position="123"/>
        <end position="298"/>
    </location>
</feature>
<organism evidence="2 3">
    <name type="scientific">Limosa lapponica baueri</name>
    <dbReference type="NCBI Taxonomy" id="1758121"/>
    <lineage>
        <taxon>Eukaryota</taxon>
        <taxon>Metazoa</taxon>
        <taxon>Chordata</taxon>
        <taxon>Craniata</taxon>
        <taxon>Vertebrata</taxon>
        <taxon>Euteleostomi</taxon>
        <taxon>Archelosauria</taxon>
        <taxon>Archosauria</taxon>
        <taxon>Dinosauria</taxon>
        <taxon>Saurischia</taxon>
        <taxon>Theropoda</taxon>
        <taxon>Coelurosauria</taxon>
        <taxon>Aves</taxon>
        <taxon>Neognathae</taxon>
        <taxon>Neoaves</taxon>
        <taxon>Charadriiformes</taxon>
        <taxon>Scolopacidae</taxon>
        <taxon>Limosa</taxon>
    </lineage>
</organism>
<feature type="compositionally biased region" description="Basic residues" evidence="1">
    <location>
        <begin position="204"/>
        <end position="217"/>
    </location>
</feature>
<feature type="compositionally biased region" description="Basic and acidic residues" evidence="1">
    <location>
        <begin position="286"/>
        <end position="298"/>
    </location>
</feature>
<dbReference type="Pfam" id="PF15692">
    <property type="entry name" value="NKAP"/>
    <property type="match status" value="1"/>
</dbReference>
<dbReference type="InterPro" id="IPR043407">
    <property type="entry name" value="Nkap_D1"/>
</dbReference>
<accession>A0A2I0UCI0</accession>
<gene>
    <name evidence="2" type="ORF">llap_5927</name>
</gene>
<feature type="compositionally biased region" description="Low complexity" evidence="1">
    <location>
        <begin position="228"/>
        <end position="242"/>
    </location>
</feature>
<evidence type="ECO:0000256" key="1">
    <source>
        <dbReference type="SAM" id="MobiDB-lite"/>
    </source>
</evidence>
<dbReference type="Proteomes" id="UP000233556">
    <property type="component" value="Unassembled WGS sequence"/>
</dbReference>
<evidence type="ECO:0008006" key="4">
    <source>
        <dbReference type="Google" id="ProtNLM"/>
    </source>
</evidence>
<sequence>MSRVPVGKVLLRNVIRHTGAHNKIQEETEMWKIREWEKQTEETYWKRQSRMLSDSSSRMRSDGFDEEGHRTDWKTKNSQFLDLVEDDLLRARSWNKKLYDCEANMPDRWGHSGYKELYPEEFDTDSDQQEGDEQNAINGKKKSHPGKQTARESHKRKKTKKSHKKKQKKRSHKKRKKKKKEQGRTSSDSSQESECSEEEASSTRKGKHKRKKKTRKVPAREPTSSGQESDFSHASSSTTSSSEDSESEERKEKRPPKKRKKRHNSVSERHSEVPEKKSKRKNWKVAADEKSEDSSDED</sequence>
<dbReference type="PANTHER" id="PTHR46940">
    <property type="entry name" value="NKAP DOMAIN-CONTAINING 1"/>
    <property type="match status" value="1"/>
</dbReference>